<name>A0A6J4MPQ3_9ACTN</name>
<gene>
    <name evidence="2" type="ORF">AVDCRST_MAG72-2516</name>
</gene>
<organism evidence="2">
    <name type="scientific">uncultured Nocardioidaceae bacterium</name>
    <dbReference type="NCBI Taxonomy" id="253824"/>
    <lineage>
        <taxon>Bacteria</taxon>
        <taxon>Bacillati</taxon>
        <taxon>Actinomycetota</taxon>
        <taxon>Actinomycetes</taxon>
        <taxon>Propionibacteriales</taxon>
        <taxon>Nocardioidaceae</taxon>
        <taxon>environmental samples</taxon>
    </lineage>
</organism>
<dbReference type="AlphaFoldDB" id="A0A6J4MPQ3"/>
<feature type="compositionally biased region" description="Basic residues" evidence="1">
    <location>
        <begin position="196"/>
        <end position="213"/>
    </location>
</feature>
<protein>
    <submittedName>
        <fullName evidence="2">Lipolytic enzyme, G-D-S-L family</fullName>
    </submittedName>
</protein>
<feature type="non-terminal residue" evidence="2">
    <location>
        <position position="1"/>
    </location>
</feature>
<feature type="non-terminal residue" evidence="2">
    <location>
        <position position="256"/>
    </location>
</feature>
<reference evidence="2" key="1">
    <citation type="submission" date="2020-02" db="EMBL/GenBank/DDBJ databases">
        <authorList>
            <person name="Meier V. D."/>
        </authorList>
    </citation>
    <scope>NUCLEOTIDE SEQUENCE</scope>
    <source>
        <strain evidence="2">AVDCRST_MAG72</strain>
    </source>
</reference>
<evidence type="ECO:0000256" key="1">
    <source>
        <dbReference type="SAM" id="MobiDB-lite"/>
    </source>
</evidence>
<proteinExistence type="predicted"/>
<sequence>GAGRLLHGGAVRPGDRPGRRLPALGRQLPVAGGPTSRGRWLHRRLVQCGGHRRPPATAAHLPHRDRAGAAGRASPRHRPGHARHRWQRLQPVREPVAHLREPAIDRPERSAVHRAPAPRRSTPGEAGRRHRTTTRQRPTRHRGRFAQGSRGARRLSADRPSHGLLPAAAATGRGRLRHCGPRRTLVADGHAPGRAQPRRRLRGHVRRLPRTRRLREGPVGERPVHRPATSPCLPPLRRRHARGGHPDRHQAAAAPL</sequence>
<feature type="region of interest" description="Disordered" evidence="1">
    <location>
        <begin position="50"/>
        <end position="256"/>
    </location>
</feature>
<accession>A0A6J4MPQ3</accession>
<feature type="compositionally biased region" description="Basic residues" evidence="1">
    <location>
        <begin position="74"/>
        <end position="87"/>
    </location>
</feature>
<feature type="compositionally biased region" description="Basic and acidic residues" evidence="1">
    <location>
        <begin position="95"/>
        <end position="111"/>
    </location>
</feature>
<dbReference type="EMBL" id="CADCUJ010000104">
    <property type="protein sequence ID" value="CAA9363772.1"/>
    <property type="molecule type" value="Genomic_DNA"/>
</dbReference>
<feature type="region of interest" description="Disordered" evidence="1">
    <location>
        <begin position="1"/>
        <end position="37"/>
    </location>
</feature>
<evidence type="ECO:0000313" key="2">
    <source>
        <dbReference type="EMBL" id="CAA9363772.1"/>
    </source>
</evidence>
<feature type="compositionally biased region" description="Basic and acidic residues" evidence="1">
    <location>
        <begin position="214"/>
        <end position="224"/>
    </location>
</feature>
<feature type="compositionally biased region" description="Basic residues" evidence="1">
    <location>
        <begin position="128"/>
        <end position="144"/>
    </location>
</feature>